<keyword evidence="2" id="KW-1185">Reference proteome</keyword>
<dbReference type="OrthoDB" id="6780760at2759"/>
<reference evidence="1" key="1">
    <citation type="submission" date="2022-01" db="EMBL/GenBank/DDBJ databases">
        <authorList>
            <person name="King R."/>
        </authorList>
    </citation>
    <scope>NUCLEOTIDE SEQUENCE</scope>
</reference>
<protein>
    <submittedName>
        <fullName evidence="1">Uncharacterized protein</fullName>
    </submittedName>
</protein>
<sequence>MWKLQDFDPFVQILDSPQLGNSQHEAQEFFAAQSSNNCHIHRPTSNLRNIDETVSCYYQNAGGLRSKNHQLSTNSVASNLDIIVITETWLNEGFSDAELSSSEYMVFRLCNLQEEEPYS</sequence>
<organism evidence="1 2">
    <name type="scientific">Ceutorhynchus assimilis</name>
    <name type="common">cabbage seed weevil</name>
    <dbReference type="NCBI Taxonomy" id="467358"/>
    <lineage>
        <taxon>Eukaryota</taxon>
        <taxon>Metazoa</taxon>
        <taxon>Ecdysozoa</taxon>
        <taxon>Arthropoda</taxon>
        <taxon>Hexapoda</taxon>
        <taxon>Insecta</taxon>
        <taxon>Pterygota</taxon>
        <taxon>Neoptera</taxon>
        <taxon>Endopterygota</taxon>
        <taxon>Coleoptera</taxon>
        <taxon>Polyphaga</taxon>
        <taxon>Cucujiformia</taxon>
        <taxon>Curculionidae</taxon>
        <taxon>Ceutorhynchinae</taxon>
        <taxon>Ceutorhynchus</taxon>
    </lineage>
</organism>
<dbReference type="Proteomes" id="UP001152799">
    <property type="component" value="Chromosome 6"/>
</dbReference>
<evidence type="ECO:0000313" key="2">
    <source>
        <dbReference type="Proteomes" id="UP001152799"/>
    </source>
</evidence>
<gene>
    <name evidence="1" type="ORF">CEUTPL_LOCUS11079</name>
</gene>
<proteinExistence type="predicted"/>
<dbReference type="Gene3D" id="3.60.10.10">
    <property type="entry name" value="Endonuclease/exonuclease/phosphatase"/>
    <property type="match status" value="1"/>
</dbReference>
<dbReference type="EMBL" id="OU892282">
    <property type="protein sequence ID" value="CAG9770630.1"/>
    <property type="molecule type" value="Genomic_DNA"/>
</dbReference>
<dbReference type="InterPro" id="IPR036691">
    <property type="entry name" value="Endo/exonu/phosph_ase_sf"/>
</dbReference>
<accession>A0A9N9MWQ9</accession>
<name>A0A9N9MWQ9_9CUCU</name>
<dbReference type="AlphaFoldDB" id="A0A9N9MWQ9"/>
<evidence type="ECO:0000313" key="1">
    <source>
        <dbReference type="EMBL" id="CAG9770630.1"/>
    </source>
</evidence>